<dbReference type="EMBL" id="MIGX01000303">
    <property type="protein sequence ID" value="PPT73287.1"/>
    <property type="molecule type" value="Genomic_DNA"/>
</dbReference>
<organism evidence="3 4">
    <name type="scientific">Xanthomonas theicola</name>
    <dbReference type="NCBI Taxonomy" id="56464"/>
    <lineage>
        <taxon>Bacteria</taxon>
        <taxon>Pseudomonadati</taxon>
        <taxon>Pseudomonadota</taxon>
        <taxon>Gammaproteobacteria</taxon>
        <taxon>Lysobacterales</taxon>
        <taxon>Lysobacteraceae</taxon>
        <taxon>Xanthomonas</taxon>
    </lineage>
</organism>
<evidence type="ECO:0000313" key="4">
    <source>
        <dbReference type="Proteomes" id="UP000239898"/>
    </source>
</evidence>
<dbReference type="AlphaFoldDB" id="A0A2S6YZ54"/>
<dbReference type="Pfam" id="PF13546">
    <property type="entry name" value="DDE_5"/>
    <property type="match status" value="1"/>
</dbReference>
<dbReference type="Proteomes" id="UP000239898">
    <property type="component" value="Unassembled WGS sequence"/>
</dbReference>
<accession>A0A2S6YZ54</accession>
<feature type="non-terminal residue" evidence="3">
    <location>
        <position position="121"/>
    </location>
</feature>
<proteinExistence type="predicted"/>
<name>A0A2S6YZ54_9XANT</name>
<evidence type="ECO:0000313" key="3">
    <source>
        <dbReference type="EMBL" id="PPT73287.1"/>
    </source>
</evidence>
<evidence type="ECO:0000256" key="1">
    <source>
        <dbReference type="SAM" id="MobiDB-lite"/>
    </source>
</evidence>
<protein>
    <recommendedName>
        <fullName evidence="2">Transposase IS701-like DDE domain-containing protein</fullName>
    </recommendedName>
</protein>
<feature type="domain" description="Transposase IS701-like DDE" evidence="2">
    <location>
        <begin position="2"/>
        <end position="64"/>
    </location>
</feature>
<reference evidence="3 4" key="1">
    <citation type="submission" date="2016-08" db="EMBL/GenBank/DDBJ databases">
        <title>Evolution of the type three secretion system and type three effector repertoires in Xanthomonas.</title>
        <authorList>
            <person name="Merda D."/>
            <person name="Briand M."/>
            <person name="Bosis E."/>
            <person name="Rousseau C."/>
            <person name="Portier P."/>
            <person name="Jacques M.-A."/>
            <person name="Fischer-Le Saux M."/>
        </authorList>
    </citation>
    <scope>NUCLEOTIDE SEQUENCE [LARGE SCALE GENOMIC DNA]</scope>
    <source>
        <strain evidence="3 4">CFBP 4691</strain>
    </source>
</reference>
<evidence type="ECO:0000259" key="2">
    <source>
        <dbReference type="Pfam" id="PF13546"/>
    </source>
</evidence>
<feature type="region of interest" description="Disordered" evidence="1">
    <location>
        <begin position="97"/>
        <end position="121"/>
    </location>
</feature>
<keyword evidence="4" id="KW-1185">Reference proteome</keyword>
<comment type="caution">
    <text evidence="3">The sequence shown here is derived from an EMBL/GenBank/DDBJ whole genome shotgun (WGS) entry which is preliminary data.</text>
</comment>
<dbReference type="InterPro" id="IPR038721">
    <property type="entry name" value="IS701-like_DDE_dom"/>
</dbReference>
<gene>
    <name evidence="3" type="ORF">XthCFBP4691_20470</name>
</gene>
<sequence length="121" mass="12823">MAVSVSLARPVARAPIAFGLYLPETWAAATARREKAGVPEDVAFATKPELALAQMKAADAAGVARHGAGRCGLWQQHRLARCVGSLDAGRRGRHRFAREGLATGHHARTAGAMERQRPSCG</sequence>